<evidence type="ECO:0000256" key="1">
    <source>
        <dbReference type="SAM" id="MobiDB-lite"/>
    </source>
</evidence>
<reference evidence="3" key="1">
    <citation type="submission" date="2018-11" db="EMBL/GenBank/DDBJ databases">
        <authorList>
            <person name="Alioto T."/>
            <person name="Alioto T."/>
        </authorList>
    </citation>
    <scope>NUCLEOTIDE SEQUENCE</scope>
</reference>
<sequence length="824" mass="95929">MNVYLIYSIAATIVIKKNIIEHLTWLIRFHKPNGTKLKYADNDTASDLLKKEEQLPNAGVPKPLHFVSDGSHDGRLPLSERTPKRADLSESVEQIVSDGSHDGSIPLSERTPKRADLSESVEQIADQTTDMEVNYLRMIHLLFRVVCPVVRNCFDYEIEPKQLRSILNKNQATLRKHYRQKDNIVDDAQWCILFGKAKGKTVYVTSDDFDIRLMIYLLKTIAKVDVGDLYPLAVDISISAMLSRIKFIRNETTQSIEGELSKKQYNKFWDDIGQAVLKLISSHSPLNINDERRKQVIDRLIMLNPINIDNDKVFTFIVQSEIYPAMILRQFLSEYCASEYTTINQLLRQEAHRLYHKREKTTQCCSCTNDKYATYIKLLPEKQWLALYELTDCVKILSTPCKSMNCYKLYVPKTNLELDLSVLVSLVLYIPEILKRFASHFPDKKFEKFLVNNQHVLYHSMETTRCCKCDSIPTWKKILHENEWDTLFIKCNKTNCKTDNENCCCQYSVRVEIKTSLLDNNLLCKIFDIAGPLADINKIEQDAFSYFLNWTVCDKPLQKTLTDLLCFIKTETNEITKMSKDIFSNSPSQEVEASMKRIENVEKWIETHIREQNMEKSTLNKSLYMLVRIKECMEVKHMQIPLNFNLTDRIRKFNDITPEENNFLVVFHTLKKIVHPVIANQLNKTCSSEKLIMVLKEMYHGRHNEGTLEGTQRKRHKLYLSNEARSKIFCPANDDSKKLDLELMIYILTQEDIVTVDHQNEWKEQLKVINEIRREIMQSSSGILKGNEFQDVMENISKAVLFWGGEEYMKELTELSNNTNIFGQ</sequence>
<dbReference type="OrthoDB" id="10386949at2759"/>
<keyword evidence="4" id="KW-1185">Reference proteome</keyword>
<dbReference type="InterPro" id="IPR041249">
    <property type="entry name" value="HEPN_DZIP3"/>
</dbReference>
<comment type="caution">
    <text evidence="3">The sequence shown here is derived from an EMBL/GenBank/DDBJ whole genome shotgun (WGS) entry which is preliminary data.</text>
</comment>
<dbReference type="Proteomes" id="UP000596742">
    <property type="component" value="Unassembled WGS sequence"/>
</dbReference>
<organism evidence="3 4">
    <name type="scientific">Mytilus galloprovincialis</name>
    <name type="common">Mediterranean mussel</name>
    <dbReference type="NCBI Taxonomy" id="29158"/>
    <lineage>
        <taxon>Eukaryota</taxon>
        <taxon>Metazoa</taxon>
        <taxon>Spiralia</taxon>
        <taxon>Lophotrochozoa</taxon>
        <taxon>Mollusca</taxon>
        <taxon>Bivalvia</taxon>
        <taxon>Autobranchia</taxon>
        <taxon>Pteriomorphia</taxon>
        <taxon>Mytilida</taxon>
        <taxon>Mytiloidea</taxon>
        <taxon>Mytilidae</taxon>
        <taxon>Mytilinae</taxon>
        <taxon>Mytilus</taxon>
    </lineage>
</organism>
<protein>
    <recommendedName>
        <fullName evidence="2">DZIP3-like HEPN domain-containing protein</fullName>
    </recommendedName>
</protein>
<dbReference type="EMBL" id="UYJE01008596">
    <property type="protein sequence ID" value="VDI65287.1"/>
    <property type="molecule type" value="Genomic_DNA"/>
</dbReference>
<gene>
    <name evidence="3" type="ORF">MGAL_10B057209</name>
</gene>
<accession>A0A8B6GK11</accession>
<name>A0A8B6GK11_MYTGA</name>
<dbReference type="AlphaFoldDB" id="A0A8B6GK11"/>
<feature type="region of interest" description="Disordered" evidence="1">
    <location>
        <begin position="59"/>
        <end position="119"/>
    </location>
</feature>
<evidence type="ECO:0000313" key="4">
    <source>
        <dbReference type="Proteomes" id="UP000596742"/>
    </source>
</evidence>
<proteinExistence type="predicted"/>
<evidence type="ECO:0000259" key="2">
    <source>
        <dbReference type="Pfam" id="PF18738"/>
    </source>
</evidence>
<feature type="domain" description="DZIP3-like HEPN" evidence="2">
    <location>
        <begin position="160"/>
        <end position="292"/>
    </location>
</feature>
<evidence type="ECO:0000313" key="3">
    <source>
        <dbReference type="EMBL" id="VDI65287.1"/>
    </source>
</evidence>
<dbReference type="Pfam" id="PF18738">
    <property type="entry name" value="HEPN_DZIP3"/>
    <property type="match status" value="1"/>
</dbReference>